<dbReference type="Gene3D" id="3.20.20.140">
    <property type="entry name" value="Metal-dependent hydrolases"/>
    <property type="match status" value="1"/>
</dbReference>
<dbReference type="InterPro" id="IPR052018">
    <property type="entry name" value="PHP_domain"/>
</dbReference>
<proteinExistence type="predicted"/>
<dbReference type="GO" id="GO:0004534">
    <property type="term" value="F:5'-3' RNA exonuclease activity"/>
    <property type="evidence" value="ECO:0007669"/>
    <property type="project" value="TreeGrafter"/>
</dbReference>
<dbReference type="PANTHER" id="PTHR42924">
    <property type="entry name" value="EXONUCLEASE"/>
    <property type="match status" value="1"/>
</dbReference>
<reference evidence="2" key="1">
    <citation type="journal article" date="2020" name="mSystems">
        <title>Genome- and Community-Level Interaction Insights into Carbon Utilization and Element Cycling Functions of Hydrothermarchaeota in Hydrothermal Sediment.</title>
        <authorList>
            <person name="Zhou Z."/>
            <person name="Liu Y."/>
            <person name="Xu W."/>
            <person name="Pan J."/>
            <person name="Luo Z.H."/>
            <person name="Li M."/>
        </authorList>
    </citation>
    <scope>NUCLEOTIDE SEQUENCE [LARGE SCALE GENOMIC DNA]</scope>
    <source>
        <strain evidence="2">SpSt-556</strain>
    </source>
</reference>
<dbReference type="Pfam" id="PF02811">
    <property type="entry name" value="PHP"/>
    <property type="match status" value="1"/>
</dbReference>
<dbReference type="InterPro" id="IPR003141">
    <property type="entry name" value="Pol/His_phosphatase_N"/>
</dbReference>
<comment type="caution">
    <text evidence="2">The sequence shown here is derived from an EMBL/GenBank/DDBJ whole genome shotgun (WGS) entry which is preliminary data.</text>
</comment>
<sequence length="250" mass="27533">MGQADLHIHTIYSYDGTATLEAVLKHAHRAGLDVIAITDHDEIRGALRAEELGYQYELGVIPGIEVSTAEGHLLTLFVRTLIPAGQSLIETLQRVYEAGGLAIAAHPLALGAHSLNETAIRRALETPIGQQTLLGVETLNASLFYRGSNLRAARLAQRVGLATVGCSDSHVGWNIGHARTLFRGNTPQDLRYALLQKQTRAVYAHPRRTPLFFADHLLRSALRRMGWVSTWSDTARSPALRRMERVHAEI</sequence>
<evidence type="ECO:0000259" key="1">
    <source>
        <dbReference type="SMART" id="SM00481"/>
    </source>
</evidence>
<dbReference type="SMART" id="SM00481">
    <property type="entry name" value="POLIIIAc"/>
    <property type="match status" value="1"/>
</dbReference>
<dbReference type="AlphaFoldDB" id="A0A7C4KXP8"/>
<accession>A0A7C4KXP8</accession>
<organism evidence="2">
    <name type="scientific">Bellilinea caldifistulae</name>
    <dbReference type="NCBI Taxonomy" id="360411"/>
    <lineage>
        <taxon>Bacteria</taxon>
        <taxon>Bacillati</taxon>
        <taxon>Chloroflexota</taxon>
        <taxon>Anaerolineae</taxon>
        <taxon>Anaerolineales</taxon>
        <taxon>Anaerolineaceae</taxon>
        <taxon>Bellilinea</taxon>
    </lineage>
</organism>
<dbReference type="InterPro" id="IPR004013">
    <property type="entry name" value="PHP_dom"/>
</dbReference>
<name>A0A7C4KXP8_9CHLR</name>
<protein>
    <submittedName>
        <fullName evidence="2">PHP domain-containing protein</fullName>
    </submittedName>
</protein>
<dbReference type="InterPro" id="IPR016195">
    <property type="entry name" value="Pol/histidinol_Pase-like"/>
</dbReference>
<dbReference type="GO" id="GO:0035312">
    <property type="term" value="F:5'-3' DNA exonuclease activity"/>
    <property type="evidence" value="ECO:0007669"/>
    <property type="project" value="TreeGrafter"/>
</dbReference>
<feature type="domain" description="Polymerase/histidinol phosphatase N-terminal" evidence="1">
    <location>
        <begin position="4"/>
        <end position="70"/>
    </location>
</feature>
<dbReference type="PANTHER" id="PTHR42924:SF3">
    <property type="entry name" value="POLYMERASE_HISTIDINOL PHOSPHATASE N-TERMINAL DOMAIN-CONTAINING PROTEIN"/>
    <property type="match status" value="1"/>
</dbReference>
<gene>
    <name evidence="2" type="ORF">ENT17_01410</name>
</gene>
<dbReference type="CDD" id="cd07432">
    <property type="entry name" value="PHP_HisPPase"/>
    <property type="match status" value="1"/>
</dbReference>
<dbReference type="EMBL" id="DSXR01000018">
    <property type="protein sequence ID" value="HGS86259.1"/>
    <property type="molecule type" value="Genomic_DNA"/>
</dbReference>
<dbReference type="SUPFAM" id="SSF89550">
    <property type="entry name" value="PHP domain-like"/>
    <property type="match status" value="1"/>
</dbReference>
<dbReference type="Pfam" id="PF13263">
    <property type="entry name" value="PHP_C"/>
    <property type="match status" value="1"/>
</dbReference>
<evidence type="ECO:0000313" key="2">
    <source>
        <dbReference type="EMBL" id="HGS86259.1"/>
    </source>
</evidence>